<organism evidence="1 2">
    <name type="scientific">Botrytis fragariae</name>
    <dbReference type="NCBI Taxonomy" id="1964551"/>
    <lineage>
        <taxon>Eukaryota</taxon>
        <taxon>Fungi</taxon>
        <taxon>Dikarya</taxon>
        <taxon>Ascomycota</taxon>
        <taxon>Pezizomycotina</taxon>
        <taxon>Leotiomycetes</taxon>
        <taxon>Helotiales</taxon>
        <taxon>Sclerotiniaceae</taxon>
        <taxon>Botrytis</taxon>
    </lineage>
</organism>
<evidence type="ECO:0000313" key="2">
    <source>
        <dbReference type="Proteomes" id="UP000531561"/>
    </source>
</evidence>
<proteinExistence type="predicted"/>
<dbReference type="EMBL" id="JABFCT010000011">
    <property type="protein sequence ID" value="KAF5871796.1"/>
    <property type="molecule type" value="Genomic_DNA"/>
</dbReference>
<protein>
    <submittedName>
        <fullName evidence="1">Uncharacterized protein</fullName>
    </submittedName>
</protein>
<accession>A0A8H6AQ72</accession>
<reference evidence="1 2" key="1">
    <citation type="journal article" date="2020" name="Phytopathology">
        <title>A high-quality genome resource of Botrytis fragariae, a new and rapidly spreading fungal pathogen causing strawberry gray mold in the U.S.A.</title>
        <authorList>
            <person name="Wu Y."/>
            <person name="Saski C.A."/>
            <person name="Schnabel G."/>
            <person name="Xiao S."/>
            <person name="Hu M."/>
        </authorList>
    </citation>
    <scope>NUCLEOTIDE SEQUENCE [LARGE SCALE GENOMIC DNA]</scope>
    <source>
        <strain evidence="1 2">BVB16</strain>
    </source>
</reference>
<comment type="caution">
    <text evidence="1">The sequence shown here is derived from an EMBL/GenBank/DDBJ whole genome shotgun (WGS) entry which is preliminary data.</text>
</comment>
<sequence length="80" mass="9374">MRYRECTELTQGWGIELEDRKAMKPIELYLLRHVNEEEYICSTTIPVLGIKTPDVLEYPSKIHDNAPKRKTAQVQCVLRN</sequence>
<gene>
    <name evidence="1" type="ORF">Bfra_008820</name>
</gene>
<dbReference type="GeneID" id="59262869"/>
<dbReference type="OrthoDB" id="10482295at2759"/>
<name>A0A8H6AQ72_9HELO</name>
<keyword evidence="2" id="KW-1185">Reference proteome</keyword>
<evidence type="ECO:0000313" key="1">
    <source>
        <dbReference type="EMBL" id="KAF5871796.1"/>
    </source>
</evidence>
<dbReference type="RefSeq" id="XP_037190743.1">
    <property type="nucleotide sequence ID" value="XM_037339177.1"/>
</dbReference>
<dbReference type="Proteomes" id="UP000531561">
    <property type="component" value="Unassembled WGS sequence"/>
</dbReference>
<dbReference type="AlphaFoldDB" id="A0A8H6AQ72"/>